<keyword evidence="4" id="KW-0235">DNA replication</keyword>
<dbReference type="AlphaFoldDB" id="A0A6C1TY25"/>
<evidence type="ECO:0000256" key="5">
    <source>
        <dbReference type="ARBA" id="ARBA00022932"/>
    </source>
</evidence>
<evidence type="ECO:0000256" key="3">
    <source>
        <dbReference type="ARBA" id="ARBA00022695"/>
    </source>
</evidence>
<gene>
    <name evidence="9" type="primary">holA</name>
    <name evidence="9" type="ORF">EKI59_04035</name>
</gene>
<dbReference type="InterPro" id="IPR027417">
    <property type="entry name" value="P-loop_NTPase"/>
</dbReference>
<dbReference type="GO" id="GO:0009360">
    <property type="term" value="C:DNA polymerase III complex"/>
    <property type="evidence" value="ECO:0007669"/>
    <property type="project" value="TreeGrafter"/>
</dbReference>
<evidence type="ECO:0000313" key="10">
    <source>
        <dbReference type="Proteomes" id="UP000336646"/>
    </source>
</evidence>
<evidence type="ECO:0000256" key="4">
    <source>
        <dbReference type="ARBA" id="ARBA00022705"/>
    </source>
</evidence>
<dbReference type="SUPFAM" id="SSF52540">
    <property type="entry name" value="P-loop containing nucleoside triphosphate hydrolases"/>
    <property type="match status" value="1"/>
</dbReference>
<protein>
    <recommendedName>
        <fullName evidence="1">DNA-directed DNA polymerase</fullName>
        <ecNumber evidence="1">2.7.7.7</ecNumber>
    </recommendedName>
</protein>
<dbReference type="NCBIfam" id="NF004165">
    <property type="entry name" value="PRK05629.1"/>
    <property type="match status" value="1"/>
</dbReference>
<evidence type="ECO:0000256" key="7">
    <source>
        <dbReference type="ARBA" id="ARBA00049244"/>
    </source>
</evidence>
<dbReference type="RefSeq" id="WP_144690879.1">
    <property type="nucleotide sequence ID" value="NZ_JALXKN010000004.1"/>
</dbReference>
<dbReference type="InterPro" id="IPR008921">
    <property type="entry name" value="DNA_pol3_clamp-load_cplx_C"/>
</dbReference>
<dbReference type="OrthoDB" id="8478864at2"/>
<dbReference type="NCBIfam" id="TIGR01128">
    <property type="entry name" value="holA"/>
    <property type="match status" value="1"/>
</dbReference>
<evidence type="ECO:0000256" key="1">
    <source>
        <dbReference type="ARBA" id="ARBA00012417"/>
    </source>
</evidence>
<keyword evidence="2 9" id="KW-0808">Transferase</keyword>
<dbReference type="GO" id="GO:0003677">
    <property type="term" value="F:DNA binding"/>
    <property type="evidence" value="ECO:0007669"/>
    <property type="project" value="InterPro"/>
</dbReference>
<evidence type="ECO:0000256" key="2">
    <source>
        <dbReference type="ARBA" id="ARBA00022679"/>
    </source>
</evidence>
<dbReference type="InterPro" id="IPR005790">
    <property type="entry name" value="DNA_polIII_delta"/>
</dbReference>
<accession>A0A6C1TY25</accession>
<comment type="catalytic activity">
    <reaction evidence="7">
        <text>DNA(n) + a 2'-deoxyribonucleoside 5'-triphosphate = DNA(n+1) + diphosphate</text>
        <dbReference type="Rhea" id="RHEA:22508"/>
        <dbReference type="Rhea" id="RHEA-COMP:17339"/>
        <dbReference type="Rhea" id="RHEA-COMP:17340"/>
        <dbReference type="ChEBI" id="CHEBI:33019"/>
        <dbReference type="ChEBI" id="CHEBI:61560"/>
        <dbReference type="ChEBI" id="CHEBI:173112"/>
        <dbReference type="EC" id="2.7.7.7"/>
    </reaction>
</comment>
<sequence>MGRMLNPVHLVLGEDEFLAERATKAIIDAASTGAGAEVSRLRAGDVTEGELLMATSPSLFAEERVVVFTGVEQAAKEPTELLLQAALNPAPGMTLIIEHSGGGRNKSYVAKFKKVAEVHAVDPLRDRDRQAWLNNEFRRLGARPTPDVVAALLESVGSDLRELASAASQLVADTEGELTVRSVHAYYSGVAEVSGFDIAEQAVAGRADRALASTRRALQLGISPVAIAAALARKVGDIAKLYSTRGNPDQIARELGMHPFAAKKTMQAARTWSGEAVSEAVIVIAELDAEVKGQGGDPDYAIEYAVRKIAELAR</sequence>
<organism evidence="9 10">
    <name type="scientific">Corynebacterium sanguinis</name>
    <dbReference type="NCBI Taxonomy" id="2594913"/>
    <lineage>
        <taxon>Bacteria</taxon>
        <taxon>Bacillati</taxon>
        <taxon>Actinomycetota</taxon>
        <taxon>Actinomycetes</taxon>
        <taxon>Mycobacteriales</taxon>
        <taxon>Corynebacteriaceae</taxon>
        <taxon>Corynebacterium</taxon>
    </lineage>
</organism>
<proteinExistence type="inferred from homology"/>
<dbReference type="PANTHER" id="PTHR34388">
    <property type="entry name" value="DNA POLYMERASE III SUBUNIT DELTA"/>
    <property type="match status" value="1"/>
</dbReference>
<dbReference type="GO" id="GO:0006261">
    <property type="term" value="P:DNA-templated DNA replication"/>
    <property type="evidence" value="ECO:0007669"/>
    <property type="project" value="TreeGrafter"/>
</dbReference>
<dbReference type="Proteomes" id="UP000336646">
    <property type="component" value="Unassembled WGS sequence"/>
</dbReference>
<comment type="caution">
    <text evidence="9">The sequence shown here is derived from an EMBL/GenBank/DDBJ whole genome shotgun (WGS) entry which is preliminary data.</text>
</comment>
<dbReference type="SUPFAM" id="SSF48019">
    <property type="entry name" value="post-AAA+ oligomerization domain-like"/>
    <property type="match status" value="1"/>
</dbReference>
<keyword evidence="3 9" id="KW-0548">Nucleotidyltransferase</keyword>
<dbReference type="InterPro" id="IPR048466">
    <property type="entry name" value="DNA_pol3_delta-like_C"/>
</dbReference>
<comment type="similarity">
    <text evidence="6">Belongs to the DNA polymerase HolA subunit family.</text>
</comment>
<evidence type="ECO:0000259" key="8">
    <source>
        <dbReference type="Pfam" id="PF21694"/>
    </source>
</evidence>
<dbReference type="PANTHER" id="PTHR34388:SF1">
    <property type="entry name" value="DNA POLYMERASE III SUBUNIT DELTA"/>
    <property type="match status" value="1"/>
</dbReference>
<dbReference type="EC" id="2.7.7.7" evidence="1"/>
<keyword evidence="5" id="KW-0239">DNA-directed DNA polymerase</keyword>
<dbReference type="Pfam" id="PF21694">
    <property type="entry name" value="DNA_pol3_delta_C"/>
    <property type="match status" value="1"/>
</dbReference>
<dbReference type="GO" id="GO:0003887">
    <property type="term" value="F:DNA-directed DNA polymerase activity"/>
    <property type="evidence" value="ECO:0007669"/>
    <property type="project" value="UniProtKB-KW"/>
</dbReference>
<evidence type="ECO:0000313" key="9">
    <source>
        <dbReference type="EMBL" id="TVS29231.1"/>
    </source>
</evidence>
<dbReference type="Gene3D" id="3.40.50.300">
    <property type="entry name" value="P-loop containing nucleotide triphosphate hydrolases"/>
    <property type="match status" value="1"/>
</dbReference>
<dbReference type="Gene3D" id="1.20.272.10">
    <property type="match status" value="1"/>
</dbReference>
<evidence type="ECO:0000256" key="6">
    <source>
        <dbReference type="ARBA" id="ARBA00034754"/>
    </source>
</evidence>
<name>A0A6C1TY25_9CORY</name>
<reference evidence="9 10" key="1">
    <citation type="submission" date="2018-12" db="EMBL/GenBank/DDBJ databases">
        <title>Corynebacterium sanguinis sp. nov., a clinically-associated and environmental corynebacterium.</title>
        <authorList>
            <person name="Gonzales-Siles L."/>
            <person name="Jaen-Luchoro D."/>
            <person name="Cardew S."/>
            <person name="Inganas E."/>
            <person name="Ohlen M."/>
            <person name="Jensie-Markopolous S."/>
            <person name="Pinyeiro-Iglesias B."/>
            <person name="Molin K."/>
            <person name="Skovbjerg S."/>
            <person name="Svensson-Stadler L."/>
            <person name="Funke G."/>
            <person name="Moore E.R.B."/>
        </authorList>
    </citation>
    <scope>NUCLEOTIDE SEQUENCE [LARGE SCALE GENOMIC DNA]</scope>
    <source>
        <strain evidence="9 10">58734</strain>
    </source>
</reference>
<feature type="domain" description="DNA polymerase III delta subunit-like C-terminal" evidence="8">
    <location>
        <begin position="195"/>
        <end position="306"/>
    </location>
</feature>
<dbReference type="EMBL" id="RXIR01000006">
    <property type="protein sequence ID" value="TVS29231.1"/>
    <property type="molecule type" value="Genomic_DNA"/>
</dbReference>